<accession>A0A6B3NCR8</accession>
<gene>
    <name evidence="3" type="ORF">F6J89_12345</name>
</gene>
<dbReference type="SUPFAM" id="SSF55961">
    <property type="entry name" value="Bet v1-like"/>
    <property type="match status" value="1"/>
</dbReference>
<dbReference type="Gene3D" id="3.30.530.20">
    <property type="match status" value="1"/>
</dbReference>
<organism evidence="3">
    <name type="scientific">Symploca sp. SIO1C4</name>
    <dbReference type="NCBI Taxonomy" id="2607765"/>
    <lineage>
        <taxon>Bacteria</taxon>
        <taxon>Bacillati</taxon>
        <taxon>Cyanobacteriota</taxon>
        <taxon>Cyanophyceae</taxon>
        <taxon>Coleofasciculales</taxon>
        <taxon>Coleofasciculaceae</taxon>
        <taxon>Symploca</taxon>
    </lineage>
</organism>
<evidence type="ECO:0000313" key="3">
    <source>
        <dbReference type="EMBL" id="NER28392.1"/>
    </source>
</evidence>
<comment type="caution">
    <text evidence="3">The sequence shown here is derived from an EMBL/GenBank/DDBJ whole genome shotgun (WGS) entry which is preliminary data.</text>
</comment>
<dbReference type="InterPro" id="IPR023393">
    <property type="entry name" value="START-like_dom_sf"/>
</dbReference>
<dbReference type="PANTHER" id="PTHR36166:SF1">
    <property type="entry name" value="SRPBCC DOMAIN-CONTAINING PROTEIN"/>
    <property type="match status" value="1"/>
</dbReference>
<comment type="similarity">
    <text evidence="1">Belongs to the AHA1 family.</text>
</comment>
<evidence type="ECO:0000259" key="2">
    <source>
        <dbReference type="Pfam" id="PF08327"/>
    </source>
</evidence>
<feature type="domain" description="Activator of Hsp90 ATPase homologue 1/2-like C-terminal" evidence="2">
    <location>
        <begin position="11"/>
        <end position="142"/>
    </location>
</feature>
<evidence type="ECO:0000256" key="1">
    <source>
        <dbReference type="ARBA" id="ARBA00006817"/>
    </source>
</evidence>
<reference evidence="3" key="1">
    <citation type="submission" date="2019-11" db="EMBL/GenBank/DDBJ databases">
        <title>Genomic insights into an expanded diversity of filamentous marine cyanobacteria reveals the extraordinary biosynthetic potential of Moorea and Okeania.</title>
        <authorList>
            <person name="Ferreira Leao T."/>
            <person name="Wang M."/>
            <person name="Moss N."/>
            <person name="Da Silva R."/>
            <person name="Sanders J."/>
            <person name="Nurk S."/>
            <person name="Gurevich A."/>
            <person name="Humphrey G."/>
            <person name="Reher R."/>
            <person name="Zhu Q."/>
            <person name="Belda-Ferre P."/>
            <person name="Glukhov E."/>
            <person name="Rex R."/>
            <person name="Dorrestein P.C."/>
            <person name="Knight R."/>
            <person name="Pevzner P."/>
            <person name="Gerwick W.H."/>
            <person name="Gerwick L."/>
        </authorList>
    </citation>
    <scope>NUCLEOTIDE SEQUENCE</scope>
    <source>
        <strain evidence="3">SIO1C4</strain>
    </source>
</reference>
<dbReference type="EMBL" id="JAAHFQ010000207">
    <property type="protein sequence ID" value="NER28392.1"/>
    <property type="molecule type" value="Genomic_DNA"/>
</dbReference>
<dbReference type="PANTHER" id="PTHR36166">
    <property type="entry name" value="CHROMOSOME 9, WHOLE GENOME SHOTGUN SEQUENCE"/>
    <property type="match status" value="1"/>
</dbReference>
<dbReference type="CDD" id="cd07822">
    <property type="entry name" value="SRPBCC_4"/>
    <property type="match status" value="1"/>
</dbReference>
<dbReference type="Pfam" id="PF08327">
    <property type="entry name" value="AHSA1"/>
    <property type="match status" value="1"/>
</dbReference>
<name>A0A6B3NCR8_9CYAN</name>
<protein>
    <submittedName>
        <fullName evidence="3">SRPBCC domain-containing protein</fullName>
    </submittedName>
</protein>
<dbReference type="InterPro" id="IPR013538">
    <property type="entry name" value="ASHA1/2-like_C"/>
</dbReference>
<proteinExistence type="inferred from homology"/>
<dbReference type="AlphaFoldDB" id="A0A6B3NCR8"/>
<sequence>MTSLYTAIEINAPKQKVWEVLLRKEQWKYWNTFLFDCDSKVPFRQGQEVFLSLRRLPNEEETEFEPLVTMVQPSTCLSWISSIPGFRNESVFELQEIGVNRTKYLHKNYYSGILSHVFVPFIREDERRGIQRMARELKRYLELW</sequence>